<dbReference type="SUPFAM" id="SSF55447">
    <property type="entry name" value="CO dehydrogenase flavoprotein C-terminal domain-like"/>
    <property type="match status" value="1"/>
</dbReference>
<feature type="binding site" evidence="15">
    <location>
        <position position="21"/>
    </location>
    <ligand>
        <name>[2Fe-2S] cluster</name>
        <dbReference type="ChEBI" id="CHEBI:190135"/>
        <label>1</label>
    </ligand>
</feature>
<dbReference type="AlphaFoldDB" id="A0A8D2KYM5"/>
<evidence type="ECO:0000313" key="18">
    <source>
        <dbReference type="Proteomes" id="UP000694545"/>
    </source>
</evidence>
<dbReference type="InterPro" id="IPR005107">
    <property type="entry name" value="CO_DH_flav_C"/>
</dbReference>
<feature type="binding site" evidence="15">
    <location>
        <position position="742"/>
    </location>
    <ligand>
        <name>Mo-molybdopterin</name>
        <dbReference type="ChEBI" id="CHEBI:71302"/>
    </ligand>
    <ligandPart>
        <name>Mo</name>
        <dbReference type="ChEBI" id="CHEBI:28685"/>
    </ligandPart>
</feature>
<comment type="cofactor">
    <cofactor evidence="15">
        <name>[2Fe-2S] cluster</name>
        <dbReference type="ChEBI" id="CHEBI:190135"/>
    </cofactor>
    <text evidence="15">Binds 2 [2Fe-2S] clusters.</text>
</comment>
<dbReference type="Pfam" id="PF01315">
    <property type="entry name" value="Ald_Xan_dh_C"/>
    <property type="match status" value="1"/>
</dbReference>
<dbReference type="InterPro" id="IPR002888">
    <property type="entry name" value="2Fe-2S-bd"/>
</dbReference>
<feature type="domain" description="FAD-binding PCMH-type" evidence="16">
    <location>
        <begin position="171"/>
        <end position="356"/>
    </location>
</feature>
<keyword evidence="7 15" id="KW-0479">Metal-binding</keyword>
<dbReference type="Gene3D" id="1.10.150.120">
    <property type="entry name" value="[2Fe-2S]-binding domain"/>
    <property type="match status" value="1"/>
</dbReference>
<dbReference type="FunFam" id="3.90.1170.50:FF:000001">
    <property type="entry name" value="Aldehyde oxidase 1"/>
    <property type="match status" value="1"/>
</dbReference>
<dbReference type="InterPro" id="IPR016208">
    <property type="entry name" value="Ald_Oxase/xanthine_DH-like"/>
</dbReference>
<dbReference type="InterPro" id="IPR012675">
    <property type="entry name" value="Beta-grasp_dom_sf"/>
</dbReference>
<dbReference type="Gene3D" id="3.90.1170.50">
    <property type="entry name" value="Aldehyde oxidase/xanthine dehydrogenase, a/b hammerhead"/>
    <property type="match status" value="1"/>
</dbReference>
<dbReference type="InterPro" id="IPR016166">
    <property type="entry name" value="FAD-bd_PCMH"/>
</dbReference>
<accession>A0A8D2KYM5</accession>
<dbReference type="InterPro" id="IPR016167">
    <property type="entry name" value="FAD-bd_PCMH_sub1"/>
</dbReference>
<dbReference type="SMART" id="SM01092">
    <property type="entry name" value="CO_deh_flav_C"/>
    <property type="match status" value="1"/>
</dbReference>
<dbReference type="SUPFAM" id="SSF56176">
    <property type="entry name" value="FAD-binding/transporter-associated domain-like"/>
    <property type="match status" value="1"/>
</dbReference>
<evidence type="ECO:0000256" key="15">
    <source>
        <dbReference type="PIRSR" id="PIRSR000127-3"/>
    </source>
</evidence>
<dbReference type="FunFam" id="3.30.43.10:FF:000001">
    <property type="entry name" value="Xanthine dehydrogenase/oxidase"/>
    <property type="match status" value="1"/>
</dbReference>
<feature type="binding site" evidence="15">
    <location>
        <position position="96"/>
    </location>
    <ligand>
        <name>[2Fe-2S] cluster</name>
        <dbReference type="ChEBI" id="CHEBI:190135"/>
        <label>2</label>
    </ligand>
</feature>
<evidence type="ECO:0000256" key="3">
    <source>
        <dbReference type="ARBA" id="ARBA00011738"/>
    </source>
</evidence>
<dbReference type="PROSITE" id="PS51387">
    <property type="entry name" value="FAD_PCMH"/>
    <property type="match status" value="1"/>
</dbReference>
<evidence type="ECO:0000256" key="4">
    <source>
        <dbReference type="ARBA" id="ARBA00022505"/>
    </source>
</evidence>
<name>A0A8D2KYM5_VARKO</name>
<dbReference type="Ensembl" id="ENSVKKT00000014495.1">
    <property type="protein sequence ID" value="ENSVKKP00000014149.1"/>
    <property type="gene ID" value="ENSVKKG00000009378.1"/>
</dbReference>
<dbReference type="SMART" id="SM01008">
    <property type="entry name" value="Ald_Xan_dh_C"/>
    <property type="match status" value="1"/>
</dbReference>
<evidence type="ECO:0000256" key="9">
    <source>
        <dbReference type="ARBA" id="ARBA00023002"/>
    </source>
</evidence>
<dbReference type="Pfam" id="PF02738">
    <property type="entry name" value="MoCoBD_1"/>
    <property type="match status" value="1"/>
</dbReference>
<proteinExistence type="inferred from homology"/>
<evidence type="ECO:0000256" key="10">
    <source>
        <dbReference type="ARBA" id="ARBA00023004"/>
    </source>
</evidence>
<dbReference type="SUPFAM" id="SSF47741">
    <property type="entry name" value="CO dehydrogenase ISP C-domain like"/>
    <property type="match status" value="1"/>
</dbReference>
<dbReference type="GO" id="GO:0043546">
    <property type="term" value="F:molybdopterin cofactor binding"/>
    <property type="evidence" value="ECO:0007669"/>
    <property type="project" value="InterPro"/>
</dbReference>
<reference evidence="17" key="1">
    <citation type="submission" date="2025-08" db="UniProtKB">
        <authorList>
            <consortium name="Ensembl"/>
        </authorList>
    </citation>
    <scope>IDENTIFICATION</scope>
</reference>
<feature type="binding site" evidence="15">
    <location>
        <position position="98"/>
    </location>
    <ligand>
        <name>[2Fe-2S] cluster</name>
        <dbReference type="ChEBI" id="CHEBI:190135"/>
        <label>2</label>
    </ligand>
</feature>
<comment type="cofactor">
    <cofactor evidence="12">
        <name>[2Fe-2S] cluster</name>
        <dbReference type="ChEBI" id="CHEBI:190135"/>
    </cofactor>
</comment>
<dbReference type="InterPro" id="IPR008274">
    <property type="entry name" value="AldOxase/xan_DH_MoCoBD1"/>
</dbReference>
<dbReference type="InterPro" id="IPR046867">
    <property type="entry name" value="AldOxase/xan_DH_MoCoBD2"/>
</dbReference>
<comment type="subunit">
    <text evidence="3">Homodimer.</text>
</comment>
<dbReference type="InterPro" id="IPR037165">
    <property type="entry name" value="AldOxase/xan_DH_Mopterin-bd_sf"/>
</dbReference>
<keyword evidence="11 15" id="KW-0411">Iron-sulfur</keyword>
<dbReference type="FunFam" id="3.30.465.10:FF:000004">
    <property type="entry name" value="Xanthine dehydrogenase/oxidase"/>
    <property type="match status" value="1"/>
</dbReference>
<dbReference type="InterPro" id="IPR036683">
    <property type="entry name" value="CO_DH_flav_C_dom_sf"/>
</dbReference>
<evidence type="ECO:0000256" key="13">
    <source>
        <dbReference type="PIRSR" id="PIRSR000127-1"/>
    </source>
</evidence>
<evidence type="ECO:0000256" key="5">
    <source>
        <dbReference type="ARBA" id="ARBA00022630"/>
    </source>
</evidence>
<dbReference type="PANTHER" id="PTHR45444">
    <property type="entry name" value="XANTHINE DEHYDROGENASE"/>
    <property type="match status" value="1"/>
</dbReference>
<dbReference type="Gene3D" id="3.30.43.10">
    <property type="entry name" value="Uridine Diphospho-n-acetylenolpyruvylglucosamine Reductase, domain 2"/>
    <property type="match status" value="1"/>
</dbReference>
<feature type="binding site" evidence="14">
    <location>
        <begin position="199"/>
        <end position="206"/>
    </location>
    <ligand>
        <name>FAD</name>
        <dbReference type="ChEBI" id="CHEBI:57692"/>
    </ligand>
</feature>
<dbReference type="FunFam" id="3.30.365.10:FF:000004">
    <property type="entry name" value="Xanthine dehydrogenase oxidase"/>
    <property type="match status" value="1"/>
</dbReference>
<feature type="binding site" evidence="15">
    <location>
        <position position="711"/>
    </location>
    <ligand>
        <name>Mo-molybdopterin</name>
        <dbReference type="ChEBI" id="CHEBI:71302"/>
    </ligand>
    <ligandPart>
        <name>Mo</name>
        <dbReference type="ChEBI" id="CHEBI:28685"/>
    </ligandPart>
</feature>
<evidence type="ECO:0000256" key="8">
    <source>
        <dbReference type="ARBA" id="ARBA00022827"/>
    </source>
</evidence>
<dbReference type="InterPro" id="IPR036856">
    <property type="entry name" value="Ald_Oxase/Xan_DH_a/b_sf"/>
</dbReference>
<evidence type="ECO:0000256" key="7">
    <source>
        <dbReference type="ARBA" id="ARBA00022723"/>
    </source>
</evidence>
<dbReference type="InterPro" id="IPR000674">
    <property type="entry name" value="Ald_Oxase/Xan_DH_a/b"/>
</dbReference>
<evidence type="ECO:0000256" key="2">
    <source>
        <dbReference type="ARBA" id="ARBA00006849"/>
    </source>
</evidence>
<keyword evidence="18" id="KW-1185">Reference proteome</keyword>
<dbReference type="InterPro" id="IPR002346">
    <property type="entry name" value="Mopterin_DH_FAD-bd"/>
</dbReference>
<dbReference type="Gene3D" id="3.30.365.10">
    <property type="entry name" value="Aldehyde oxidase/xanthine dehydrogenase, molybdopterin binding domain"/>
    <property type="match status" value="5"/>
</dbReference>
<dbReference type="GO" id="GO:0016491">
    <property type="term" value="F:oxidoreductase activity"/>
    <property type="evidence" value="ECO:0007669"/>
    <property type="project" value="UniProtKB-KW"/>
</dbReference>
<feature type="active site" description="Proton acceptor" evidence="13">
    <location>
        <position position="1173"/>
    </location>
</feature>
<dbReference type="SUPFAM" id="SSF54665">
    <property type="entry name" value="CO dehydrogenase molybdoprotein N-domain-like"/>
    <property type="match status" value="1"/>
</dbReference>
<dbReference type="Pfam" id="PF03450">
    <property type="entry name" value="CO_deh_flav_C"/>
    <property type="match status" value="1"/>
</dbReference>
<feature type="binding site" evidence="14">
    <location>
        <position position="346"/>
    </location>
    <ligand>
        <name>FAD</name>
        <dbReference type="ChEBI" id="CHEBI:57692"/>
    </ligand>
</feature>
<dbReference type="Pfam" id="PF20256">
    <property type="entry name" value="MoCoBD_2"/>
    <property type="match status" value="2"/>
</dbReference>
<feature type="binding site" evidence="15">
    <location>
        <position position="859"/>
    </location>
    <ligand>
        <name>Mo-molybdopterin</name>
        <dbReference type="ChEBI" id="CHEBI:71302"/>
    </ligand>
    <ligandPart>
        <name>Mo</name>
        <dbReference type="ChEBI" id="CHEBI:28685"/>
    </ligandPart>
</feature>
<evidence type="ECO:0000256" key="11">
    <source>
        <dbReference type="ARBA" id="ARBA00023014"/>
    </source>
</evidence>
<keyword evidence="9" id="KW-0560">Oxidoreductase</keyword>
<dbReference type="Gene3D" id="3.30.465.10">
    <property type="match status" value="1"/>
</dbReference>
<feature type="binding site" evidence="15">
    <location>
        <position position="61"/>
    </location>
    <ligand>
        <name>[2Fe-2S] cluster</name>
        <dbReference type="ChEBI" id="CHEBI:190135"/>
        <label>2</label>
    </ligand>
</feature>
<evidence type="ECO:0000256" key="12">
    <source>
        <dbReference type="ARBA" id="ARBA00034078"/>
    </source>
</evidence>
<protein>
    <recommendedName>
        <fullName evidence="16">FAD-binding PCMH-type domain-containing protein</fullName>
    </recommendedName>
</protein>
<dbReference type="Proteomes" id="UP000694545">
    <property type="component" value="Unplaced"/>
</dbReference>
<feature type="binding site" evidence="14">
    <location>
        <position position="364"/>
    </location>
    <ligand>
        <name>FAD</name>
        <dbReference type="ChEBI" id="CHEBI:57692"/>
    </ligand>
</feature>
<dbReference type="InterPro" id="IPR036318">
    <property type="entry name" value="FAD-bd_PCMH-like_sf"/>
</dbReference>
<comment type="similarity">
    <text evidence="2">Belongs to the xanthine dehydrogenase family.</text>
</comment>
<dbReference type="PANTHER" id="PTHR45444:SF3">
    <property type="entry name" value="XANTHINE DEHYDROGENASE"/>
    <property type="match status" value="1"/>
</dbReference>
<dbReference type="OMA" id="ESVFIME"/>
<dbReference type="InterPro" id="IPR022407">
    <property type="entry name" value="OxRdtase_Mopterin_BS"/>
</dbReference>
<keyword evidence="6 15" id="KW-0001">2Fe-2S</keyword>
<dbReference type="Pfam" id="PF01799">
    <property type="entry name" value="Fer2_2"/>
    <property type="match status" value="1"/>
</dbReference>
<dbReference type="SUPFAM" id="SSF56003">
    <property type="entry name" value="Molybdenum cofactor-binding domain"/>
    <property type="match status" value="1"/>
</dbReference>
<evidence type="ECO:0000256" key="6">
    <source>
        <dbReference type="ARBA" id="ARBA00022714"/>
    </source>
</evidence>
<dbReference type="PROSITE" id="PS00559">
    <property type="entry name" value="MOLYBDOPTERIN_EUK"/>
    <property type="match status" value="1"/>
</dbReference>
<evidence type="ECO:0000256" key="14">
    <source>
        <dbReference type="PIRSR" id="PIRSR000127-2"/>
    </source>
</evidence>
<evidence type="ECO:0000256" key="1">
    <source>
        <dbReference type="ARBA" id="ARBA00001974"/>
    </source>
</evidence>
<dbReference type="InterPro" id="IPR036884">
    <property type="entry name" value="2Fe-2S-bd_dom_sf"/>
</dbReference>
<feature type="binding site" evidence="14">
    <location>
        <position position="302"/>
    </location>
    <ligand>
        <name>FAD</name>
        <dbReference type="ChEBI" id="CHEBI:57692"/>
    </ligand>
</feature>
<sequence length="1240" mass="137317">VNYIRTNHVTNVTLHYSANACLIPICSLHGAAVTTVEGIRSTKSSNHPVQERIAKCHGSQCGFCTPGMVMSIYALLQNHPEPSSEQIYEALAGNLCRCTGYRAIIEGCKTFCKINVSFQWYFPDNIIRLIYNCRKLLRAEEFQPWDPVQDRTFPPELLLMATDQHKRTLVFYGKRTTWISPMSLKELLELKSKFPKAPLVVGNTTVGTDVKFKGTIHPVIISPARILELNTVIFSETGLTLGAACSLSLMKRVLTRAASELPRQKARIFHALLQQLKCLGGHQIRNIACLGGNIISRHTSSDLNPVLAVGHCILNLASLKGVRQIPLNEDFLTGAANGILIPDEILVSVFIPYSKMGEFVSAFRQAQRQENSLPIVNAGMRVSFKPGSDVITDFSIFYGGIASTTICPKKSCQTLIGRNWNEQTLEEACRLVSEEVSVLDPPPEGITEYKQTLMICFIYKFYLQTLQQLHQMYPSSYLPIPLKYMRSLEEFHTKLPHGSQKYQDVAPEQLPHDTVGYPIMHHAGIKHATGEAVYCDDIHPLEKEFFLTLVTSSRAHAQIVSIDISEALQLPGVIDVITAKDVPGSNEFCCLTQPENLFAADKVTCVGQIVCAVVADSAAHAKHATTKVKISYDALEPVLLTIEEAIEHKSFFDPERKLELGNVQDGFDTVDHILEGEIHIGGQEHFYMEPQSVLVVPKGEDKEIDIYVSSQNPAFTQELVASVLNVPCNRIMCHVKRVGGGFGGKVTKPAILAAVTAVAANKTGHAVRCILDRADDMLITGGRHPFLGRYKVSKIKNDTNKSLFDLIISNNEASTNSIFAFLKVIENALLRMDNAYKIPNLVCRGSACKTNLPSNTAFRGFGFPQSALVTETWITDIAIQTGLPPEKIREINMYKKFDKTHYKQEVDAKNLLRCWNECMEKSCFYSRKKNVEEFNTHNYWRKKGIAIIPLKYSIGFDSRALLAAALVHIYLDGHVLVAHGGVELGQGIHTKIIQIASRELRIPASYIFICETSTVTVPNTRPTAASIGTDINGMAVKDACETLMKRGYDTNMDWEKGEGRPFEYFVYGAACSEVEIDCLTGDHKNIRTDIIMDVGCSINPAIDIGQIEGAFVQGLGLYTMEVLKYSPEGALLTCGPNQYKIPAVCDVPEQFSVSLLSSSENSSAIYSSKAIGEPAVFLGCSVFFAIKDAIVAARKERGFTGIFTLNSPATPEHIRMACVDQFIKMRRLTLCHHPACRLIL</sequence>
<comment type="cofactor">
    <cofactor evidence="15">
        <name>Mo-molybdopterin</name>
        <dbReference type="ChEBI" id="CHEBI:71302"/>
    </cofactor>
    <text evidence="15">Binds 1 Mo-molybdopterin (Mo-MPT) cofactor per subunit.</text>
</comment>
<dbReference type="GO" id="GO:0051537">
    <property type="term" value="F:2 iron, 2 sulfur cluster binding"/>
    <property type="evidence" value="ECO:0007669"/>
    <property type="project" value="UniProtKB-KW"/>
</dbReference>
<dbReference type="GO" id="GO:0071949">
    <property type="term" value="F:FAD binding"/>
    <property type="evidence" value="ECO:0007669"/>
    <property type="project" value="InterPro"/>
</dbReference>
<feature type="binding site" evidence="15">
    <location>
        <position position="1025"/>
    </location>
    <ligand>
        <name>Mo-molybdopterin</name>
        <dbReference type="ChEBI" id="CHEBI:71302"/>
    </ligand>
    <ligandPart>
        <name>Mo</name>
        <dbReference type="ChEBI" id="CHEBI:28685"/>
    </ligandPart>
</feature>
<feature type="binding site" evidence="14">
    <location>
        <position position="861"/>
    </location>
    <ligand>
        <name>substrate</name>
    </ligand>
</feature>
<keyword evidence="5" id="KW-0285">Flavoprotein</keyword>
<reference evidence="17" key="2">
    <citation type="submission" date="2025-09" db="UniProtKB">
        <authorList>
            <consortium name="Ensembl"/>
        </authorList>
    </citation>
    <scope>IDENTIFICATION</scope>
</reference>
<keyword evidence="4 15" id="KW-0500">Molybdenum</keyword>
<evidence type="ECO:0000259" key="16">
    <source>
        <dbReference type="PROSITE" id="PS51387"/>
    </source>
</evidence>
<evidence type="ECO:0000313" key="17">
    <source>
        <dbReference type="Ensembl" id="ENSVKKP00000014149.1"/>
    </source>
</evidence>
<feature type="binding site" evidence="15">
    <location>
        <position position="64"/>
    </location>
    <ligand>
        <name>[2Fe-2S] cluster</name>
        <dbReference type="ChEBI" id="CHEBI:190135"/>
        <label>2</label>
    </ligand>
</feature>
<dbReference type="FunFam" id="3.30.365.10:FF:000001">
    <property type="entry name" value="Xanthine dehydrogenase oxidase"/>
    <property type="match status" value="1"/>
</dbReference>
<dbReference type="Pfam" id="PF00941">
    <property type="entry name" value="FAD_binding_5"/>
    <property type="match status" value="1"/>
</dbReference>
<comment type="cofactor">
    <cofactor evidence="1 14">
        <name>FAD</name>
        <dbReference type="ChEBI" id="CHEBI:57692"/>
    </cofactor>
</comment>
<dbReference type="FunFam" id="3.30.390.50:FF:000001">
    <property type="entry name" value="Xanthine dehydrogenase oxidase"/>
    <property type="match status" value="1"/>
</dbReference>
<keyword evidence="8 14" id="KW-0274">FAD</keyword>
<dbReference type="Gene3D" id="3.30.390.50">
    <property type="entry name" value="CO dehydrogenase flavoprotein, C-terminal domain"/>
    <property type="match status" value="1"/>
</dbReference>
<dbReference type="Gene3D" id="3.10.20.30">
    <property type="match status" value="1"/>
</dbReference>
<dbReference type="InterPro" id="IPR016169">
    <property type="entry name" value="FAD-bd_PCMH_sub2"/>
</dbReference>
<organism evidence="17 18">
    <name type="scientific">Varanus komodoensis</name>
    <name type="common">Komodo dragon</name>
    <dbReference type="NCBI Taxonomy" id="61221"/>
    <lineage>
        <taxon>Eukaryota</taxon>
        <taxon>Metazoa</taxon>
        <taxon>Chordata</taxon>
        <taxon>Craniata</taxon>
        <taxon>Vertebrata</taxon>
        <taxon>Euteleostomi</taxon>
        <taxon>Lepidosauria</taxon>
        <taxon>Squamata</taxon>
        <taxon>Bifurcata</taxon>
        <taxon>Unidentata</taxon>
        <taxon>Episquamata</taxon>
        <taxon>Toxicofera</taxon>
        <taxon>Anguimorpha</taxon>
        <taxon>Paleoanguimorpha</taxon>
        <taxon>Varanoidea</taxon>
        <taxon>Varanidae</taxon>
        <taxon>Varanus</taxon>
    </lineage>
</organism>
<dbReference type="PIRSF" id="PIRSF000127">
    <property type="entry name" value="Xanthine_DH"/>
    <property type="match status" value="1"/>
</dbReference>
<dbReference type="GO" id="GO:0005506">
    <property type="term" value="F:iron ion binding"/>
    <property type="evidence" value="ECO:0007669"/>
    <property type="project" value="InterPro"/>
</dbReference>
<keyword evidence="10 15" id="KW-0408">Iron</keyword>